<reference evidence="1 2" key="1">
    <citation type="submission" date="2019-07" db="EMBL/GenBank/DDBJ databases">
        <title>Whole genome shotgun sequence of Lactobacillus rapi NBRC 109618.</title>
        <authorList>
            <person name="Hosoyama A."/>
            <person name="Uohara A."/>
            <person name="Ohji S."/>
            <person name="Ichikawa N."/>
        </authorList>
    </citation>
    <scope>NUCLEOTIDE SEQUENCE [LARGE SCALE GENOMIC DNA]</scope>
    <source>
        <strain evidence="1 2">NBRC 109618</strain>
    </source>
</reference>
<protein>
    <submittedName>
        <fullName evidence="1">Uncharacterized protein</fullName>
    </submittedName>
</protein>
<dbReference type="AlphaFoldDB" id="A0A512PQ41"/>
<organism evidence="1 2">
    <name type="scientific">Lentilactobacillus rapi</name>
    <dbReference type="NCBI Taxonomy" id="481723"/>
    <lineage>
        <taxon>Bacteria</taxon>
        <taxon>Bacillati</taxon>
        <taxon>Bacillota</taxon>
        <taxon>Bacilli</taxon>
        <taxon>Lactobacillales</taxon>
        <taxon>Lactobacillaceae</taxon>
        <taxon>Lentilactobacillus</taxon>
    </lineage>
</organism>
<evidence type="ECO:0000313" key="2">
    <source>
        <dbReference type="Proteomes" id="UP000321569"/>
    </source>
</evidence>
<comment type="caution">
    <text evidence="1">The sequence shown here is derived from an EMBL/GenBank/DDBJ whole genome shotgun (WGS) entry which is preliminary data.</text>
</comment>
<evidence type="ECO:0000313" key="1">
    <source>
        <dbReference type="EMBL" id="GEP73311.1"/>
    </source>
</evidence>
<dbReference type="Proteomes" id="UP000321569">
    <property type="component" value="Unassembled WGS sequence"/>
</dbReference>
<proteinExistence type="predicted"/>
<dbReference type="EMBL" id="BKAM01000064">
    <property type="protein sequence ID" value="GEP73311.1"/>
    <property type="molecule type" value="Genomic_DNA"/>
</dbReference>
<gene>
    <name evidence="1" type="ORF">LRA02_21790</name>
</gene>
<sequence>MTQTDDLIKKFTKKRPGLEKQIAYYDQQFDYATAIGGPNRGSSTNDCALGNW</sequence>
<name>A0A512PQ41_9LACO</name>
<accession>A0A512PQ41</accession>
<dbReference type="RefSeq" id="WP_225427355.1">
    <property type="nucleotide sequence ID" value="NZ_BKAM01000064.1"/>
</dbReference>